<dbReference type="GO" id="GO:0160147">
    <property type="term" value="F:tRNA pseudouridine(38-40) synthase activity"/>
    <property type="evidence" value="ECO:0007669"/>
    <property type="project" value="UniProtKB-EC"/>
</dbReference>
<accession>A0AAD8LKX6</accession>
<feature type="domain" description="Pseudouridine synthase I TruA alpha/beta" evidence="5">
    <location>
        <begin position="326"/>
        <end position="425"/>
    </location>
</feature>
<dbReference type="InterPro" id="IPR020103">
    <property type="entry name" value="PsdUridine_synth_cat_dom_sf"/>
</dbReference>
<evidence type="ECO:0000313" key="7">
    <source>
        <dbReference type="Proteomes" id="UP001230268"/>
    </source>
</evidence>
<evidence type="ECO:0000256" key="4">
    <source>
        <dbReference type="RuleBase" id="RU003792"/>
    </source>
</evidence>
<dbReference type="InterPro" id="IPR020095">
    <property type="entry name" value="PsdUridine_synth_TruA_C"/>
</dbReference>
<evidence type="ECO:0000259" key="5">
    <source>
        <dbReference type="Pfam" id="PF01416"/>
    </source>
</evidence>
<dbReference type="Gene3D" id="3.30.70.660">
    <property type="entry name" value="Pseudouridine synthase I, catalytic domain, C-terminal subdomain"/>
    <property type="match status" value="1"/>
</dbReference>
<keyword evidence="3 4" id="KW-0413">Isomerase</keyword>
<dbReference type="GO" id="GO:0031119">
    <property type="term" value="P:tRNA pseudouridine synthesis"/>
    <property type="evidence" value="ECO:0007669"/>
    <property type="project" value="TreeGrafter"/>
</dbReference>
<dbReference type="PANTHER" id="PTHR11142">
    <property type="entry name" value="PSEUDOURIDYLATE SYNTHASE"/>
    <property type="match status" value="1"/>
</dbReference>
<dbReference type="InterPro" id="IPR020097">
    <property type="entry name" value="PsdUridine_synth_TruA_a/b_dom"/>
</dbReference>
<reference evidence="6" key="1">
    <citation type="submission" date="2023-08" db="EMBL/GenBank/DDBJ databases">
        <title>Draft sequence of the Babesia gibsoni genome.</title>
        <authorList>
            <person name="Yamagishi J.Y."/>
            <person name="Xuan X.X."/>
        </authorList>
    </citation>
    <scope>NUCLEOTIDE SEQUENCE</scope>
    <source>
        <strain evidence="6">Azabu</strain>
    </source>
</reference>
<evidence type="ECO:0000256" key="1">
    <source>
        <dbReference type="ARBA" id="ARBA00009375"/>
    </source>
</evidence>
<sequence length="466" mass="52607">MEDSIITKRESAAFCIDDSNTATESPISDYSDGNEFNDLAEGHSTHILPSSAESPEYLGTAGVTGEVTNISHNGRETCFASSNDDAAGDGKVAQIALTNIVMTVAYDGGEYNGFVGPNHFYNTLIGHSDESQGNGQRVSSYHPDSRSVSNEILRALAVIHGYLPNRRKRKKLLKKLKAGELEEGQEYCNDNGQDYILPTERRFTLISSSRTDKGVHAMETACQYLSFDKEPPLGGDLDCIMENVNRLLPDDIKVTSVINAPRPDFNVRFDNIGKIYMYKLDLSENPSLFDRKYYWQLYADRQFKNTLLNKFNDVRKTFSFDRMRAAADKIVGTHNFEALRKKSRGNEKGIPKDPICTIERIDIERHDTTPGEGKFHVTIKGDRFLYRMVAYDVLTVEQIEQMLETGTEIPHIQYAPSMGLYLVKVLFESEVEHELETSKERNRQRITNCLKPRQQQPSVTLLSNQG</sequence>
<name>A0AAD8LKX6_BABGI</name>
<dbReference type="InterPro" id="IPR020094">
    <property type="entry name" value="TruA/RsuA/RluB/E/F_N"/>
</dbReference>
<proteinExistence type="inferred from homology"/>
<comment type="catalytic activity">
    <reaction evidence="4">
        <text>uridine(38/39/40) in tRNA = pseudouridine(38/39/40) in tRNA</text>
        <dbReference type="Rhea" id="RHEA:22376"/>
        <dbReference type="Rhea" id="RHEA-COMP:10085"/>
        <dbReference type="Rhea" id="RHEA-COMP:10087"/>
        <dbReference type="ChEBI" id="CHEBI:65314"/>
        <dbReference type="ChEBI" id="CHEBI:65315"/>
        <dbReference type="EC" id="5.4.99.12"/>
    </reaction>
</comment>
<dbReference type="InterPro" id="IPR001406">
    <property type="entry name" value="PsdUridine_synth_TruA"/>
</dbReference>
<evidence type="ECO:0000256" key="2">
    <source>
        <dbReference type="ARBA" id="ARBA00022694"/>
    </source>
</evidence>
<dbReference type="EMBL" id="JAVEPI010000003">
    <property type="protein sequence ID" value="KAK1442719.1"/>
    <property type="molecule type" value="Genomic_DNA"/>
</dbReference>
<gene>
    <name evidence="6" type="ORF">BgAZ_302370</name>
</gene>
<evidence type="ECO:0000256" key="3">
    <source>
        <dbReference type="ARBA" id="ARBA00023235"/>
    </source>
</evidence>
<dbReference type="Proteomes" id="UP001230268">
    <property type="component" value="Unassembled WGS sequence"/>
</dbReference>
<dbReference type="EC" id="5.4.99.12" evidence="4"/>
<protein>
    <recommendedName>
        <fullName evidence="4">tRNA pseudouridine synthase</fullName>
        <ecNumber evidence="4">5.4.99.12</ecNumber>
    </recommendedName>
</protein>
<dbReference type="Gene3D" id="3.30.70.580">
    <property type="entry name" value="Pseudouridine synthase I, catalytic domain, N-terminal subdomain"/>
    <property type="match status" value="1"/>
</dbReference>
<dbReference type="GO" id="GO:0003723">
    <property type="term" value="F:RNA binding"/>
    <property type="evidence" value="ECO:0007669"/>
    <property type="project" value="InterPro"/>
</dbReference>
<keyword evidence="2 4" id="KW-0819">tRNA processing</keyword>
<comment type="caution">
    <text evidence="6">The sequence shown here is derived from an EMBL/GenBank/DDBJ whole genome shotgun (WGS) entry which is preliminary data.</text>
</comment>
<dbReference type="Pfam" id="PF01416">
    <property type="entry name" value="PseudoU_synth_1"/>
    <property type="match status" value="1"/>
</dbReference>
<keyword evidence="7" id="KW-1185">Reference proteome</keyword>
<dbReference type="SUPFAM" id="SSF55120">
    <property type="entry name" value="Pseudouridine synthase"/>
    <property type="match status" value="1"/>
</dbReference>
<dbReference type="PANTHER" id="PTHR11142:SF0">
    <property type="entry name" value="TRNA PSEUDOURIDINE SYNTHASE-LIKE 1"/>
    <property type="match status" value="1"/>
</dbReference>
<organism evidence="6 7">
    <name type="scientific">Babesia gibsoni</name>
    <dbReference type="NCBI Taxonomy" id="33632"/>
    <lineage>
        <taxon>Eukaryota</taxon>
        <taxon>Sar</taxon>
        <taxon>Alveolata</taxon>
        <taxon>Apicomplexa</taxon>
        <taxon>Aconoidasida</taxon>
        <taxon>Piroplasmida</taxon>
        <taxon>Babesiidae</taxon>
        <taxon>Babesia</taxon>
    </lineage>
</organism>
<evidence type="ECO:0000313" key="6">
    <source>
        <dbReference type="EMBL" id="KAK1442719.1"/>
    </source>
</evidence>
<comment type="similarity">
    <text evidence="1 4">Belongs to the tRNA pseudouridine synthase TruA family.</text>
</comment>
<dbReference type="AlphaFoldDB" id="A0AAD8LKX6"/>